<name>A0A7C4RMB8_9BACT</name>
<dbReference type="Gene3D" id="3.40.50.300">
    <property type="entry name" value="P-loop containing nucleotide triphosphate hydrolases"/>
    <property type="match status" value="2"/>
</dbReference>
<dbReference type="EMBL" id="DSUH01000067">
    <property type="protein sequence ID" value="HGU31815.1"/>
    <property type="molecule type" value="Genomic_DNA"/>
</dbReference>
<keyword evidence="3 9" id="KW-0378">Hydrolase</keyword>
<dbReference type="PROSITE" id="PS51194">
    <property type="entry name" value="HELICASE_CTER"/>
    <property type="match status" value="1"/>
</dbReference>
<evidence type="ECO:0000313" key="14">
    <source>
        <dbReference type="EMBL" id="HGU31815.1"/>
    </source>
</evidence>
<evidence type="ECO:0000259" key="13">
    <source>
        <dbReference type="PROSITE" id="PS51195"/>
    </source>
</evidence>
<evidence type="ECO:0000256" key="1">
    <source>
        <dbReference type="ARBA" id="ARBA00022490"/>
    </source>
</evidence>
<evidence type="ECO:0000256" key="9">
    <source>
        <dbReference type="RuleBase" id="RU000492"/>
    </source>
</evidence>
<comment type="similarity">
    <text evidence="7 9">Belongs to the DEAD box helicase family.</text>
</comment>
<evidence type="ECO:0000256" key="8">
    <source>
        <dbReference type="PROSITE-ProRule" id="PRU00552"/>
    </source>
</evidence>
<evidence type="ECO:0000256" key="6">
    <source>
        <dbReference type="ARBA" id="ARBA00022884"/>
    </source>
</evidence>
<keyword evidence="5 9" id="KW-0067">ATP-binding</keyword>
<keyword evidence="6" id="KW-0694">RNA-binding</keyword>
<feature type="domain" description="DEAD-box RNA helicase Q" evidence="13">
    <location>
        <begin position="23"/>
        <end position="51"/>
    </location>
</feature>
<dbReference type="InterPro" id="IPR011545">
    <property type="entry name" value="DEAD/DEAH_box_helicase_dom"/>
</dbReference>
<evidence type="ECO:0000256" key="10">
    <source>
        <dbReference type="SAM" id="MobiDB-lite"/>
    </source>
</evidence>
<dbReference type="PROSITE" id="PS00039">
    <property type="entry name" value="DEAD_ATP_HELICASE"/>
    <property type="match status" value="1"/>
</dbReference>
<dbReference type="PROSITE" id="PS51195">
    <property type="entry name" value="Q_MOTIF"/>
    <property type="match status" value="1"/>
</dbReference>
<dbReference type="PROSITE" id="PS51192">
    <property type="entry name" value="HELICASE_ATP_BIND_1"/>
    <property type="match status" value="1"/>
</dbReference>
<dbReference type="InterPro" id="IPR001650">
    <property type="entry name" value="Helicase_C-like"/>
</dbReference>
<comment type="caution">
    <text evidence="14">The sequence shown here is derived from an EMBL/GenBank/DDBJ whole genome shotgun (WGS) entry which is preliminary data.</text>
</comment>
<dbReference type="Pfam" id="PF00271">
    <property type="entry name" value="Helicase_C"/>
    <property type="match status" value="1"/>
</dbReference>
<dbReference type="InterPro" id="IPR027417">
    <property type="entry name" value="P-loop_NTPase"/>
</dbReference>
<keyword evidence="2 9" id="KW-0547">Nucleotide-binding</keyword>
<dbReference type="GO" id="GO:0016787">
    <property type="term" value="F:hydrolase activity"/>
    <property type="evidence" value="ECO:0007669"/>
    <property type="project" value="UniProtKB-KW"/>
</dbReference>
<dbReference type="InterPro" id="IPR014001">
    <property type="entry name" value="Helicase_ATP-bd"/>
</dbReference>
<dbReference type="CDD" id="cd18787">
    <property type="entry name" value="SF2_C_DEAD"/>
    <property type="match status" value="1"/>
</dbReference>
<feature type="compositionally biased region" description="Low complexity" evidence="10">
    <location>
        <begin position="484"/>
        <end position="511"/>
    </location>
</feature>
<dbReference type="AlphaFoldDB" id="A0A7C4RMB8"/>
<protein>
    <submittedName>
        <fullName evidence="14">DEAD/DEAH box helicase</fullName>
    </submittedName>
</protein>
<dbReference type="GO" id="GO:0003724">
    <property type="term" value="F:RNA helicase activity"/>
    <property type="evidence" value="ECO:0007669"/>
    <property type="project" value="InterPro"/>
</dbReference>
<dbReference type="HAMAP" id="MF_00661">
    <property type="entry name" value="DEAD_helicase_RhlB"/>
    <property type="match status" value="1"/>
</dbReference>
<gene>
    <name evidence="14" type="ORF">ENS29_03045</name>
</gene>
<dbReference type="InterPro" id="IPR000629">
    <property type="entry name" value="RNA-helicase_DEAD-box_CS"/>
</dbReference>
<dbReference type="SMART" id="SM00490">
    <property type="entry name" value="HELICc"/>
    <property type="match status" value="1"/>
</dbReference>
<feature type="short sequence motif" description="Q motif" evidence="8">
    <location>
        <begin position="23"/>
        <end position="51"/>
    </location>
</feature>
<dbReference type="InterPro" id="IPR014014">
    <property type="entry name" value="RNA_helicase_DEAD_Q_motif"/>
</dbReference>
<dbReference type="InterPro" id="IPR044742">
    <property type="entry name" value="DEAD/DEAH_RhlB"/>
</dbReference>
<evidence type="ECO:0000256" key="7">
    <source>
        <dbReference type="ARBA" id="ARBA00038437"/>
    </source>
</evidence>
<evidence type="ECO:0000256" key="5">
    <source>
        <dbReference type="ARBA" id="ARBA00022840"/>
    </source>
</evidence>
<feature type="region of interest" description="Disordered" evidence="10">
    <location>
        <begin position="410"/>
        <end position="445"/>
    </location>
</feature>
<sequence length="560" mass="62452">MTENSEDSVFEPRADKPQFLTDRRFAEFELHPLLLQGLEEAGFIQCTPIQAQTLPVSLAGKDVAGQAQTGTGKTAAFLITVFSKLLEHPPQPGDLPSALIVAPTRELALQIHEEALRIGKYLPFSIHPVIGGIDYQKQADVLRHGADIVICTPGRIIDYYKQGVFKTGNIRIVVIDEADRLLDLGFAQDMRFILRKLPRYDKRQSMLFSATLAYRVLELTYEFMNVPEFIAVAPEKTTVEGIEQVLYHVGMDQKLPLLLGILQNENWNRVLIFVNTKTGVEWVSRKLKGNGFPAEGISGDLPQRKRLKLMEDFKEGKITILVATDVASRGIHVEDITHVINYDLPQDPENYVHRIGRTARAGKTGKALSLACESYVFHLEAIEALLGNKIPVAWPPQEWYVEDKAGHIAIERERRNGKPERKPSKKRPTKPAEKPRQPVSTFRFTIPRGENYFPGSFFGFGPQPLRTTVSAIDADERFVEEESATTAEAPTSEEPAIAAVDAPMAPAEATATDTNDTSKPPAKKRRRRRKKKTSTPPADEAATDVPVDSSKDISEDDIPF</sequence>
<dbReference type="PANTHER" id="PTHR47959">
    <property type="entry name" value="ATP-DEPENDENT RNA HELICASE RHLE-RELATED"/>
    <property type="match status" value="1"/>
</dbReference>
<evidence type="ECO:0000259" key="11">
    <source>
        <dbReference type="PROSITE" id="PS51192"/>
    </source>
</evidence>
<evidence type="ECO:0000256" key="2">
    <source>
        <dbReference type="ARBA" id="ARBA00022741"/>
    </source>
</evidence>
<dbReference type="GO" id="GO:0003723">
    <property type="term" value="F:RNA binding"/>
    <property type="evidence" value="ECO:0007669"/>
    <property type="project" value="UniProtKB-KW"/>
</dbReference>
<evidence type="ECO:0000256" key="4">
    <source>
        <dbReference type="ARBA" id="ARBA00022806"/>
    </source>
</evidence>
<keyword evidence="1" id="KW-0963">Cytoplasm</keyword>
<evidence type="ECO:0000259" key="12">
    <source>
        <dbReference type="PROSITE" id="PS51194"/>
    </source>
</evidence>
<feature type="domain" description="Helicase C-terminal" evidence="12">
    <location>
        <begin position="254"/>
        <end position="402"/>
    </location>
</feature>
<accession>A0A7C4RMB8</accession>
<organism evidence="14">
    <name type="scientific">Desulfatirhabdium butyrativorans</name>
    <dbReference type="NCBI Taxonomy" id="340467"/>
    <lineage>
        <taxon>Bacteria</taxon>
        <taxon>Pseudomonadati</taxon>
        <taxon>Thermodesulfobacteriota</taxon>
        <taxon>Desulfobacteria</taxon>
        <taxon>Desulfobacterales</taxon>
        <taxon>Desulfatirhabdiaceae</taxon>
        <taxon>Desulfatirhabdium</taxon>
    </lineage>
</organism>
<proteinExistence type="inferred from homology"/>
<dbReference type="Pfam" id="PF00270">
    <property type="entry name" value="DEAD"/>
    <property type="match status" value="1"/>
</dbReference>
<dbReference type="GO" id="GO:0005524">
    <property type="term" value="F:ATP binding"/>
    <property type="evidence" value="ECO:0007669"/>
    <property type="project" value="UniProtKB-KW"/>
</dbReference>
<evidence type="ECO:0000256" key="3">
    <source>
        <dbReference type="ARBA" id="ARBA00022801"/>
    </source>
</evidence>
<feature type="domain" description="Helicase ATP-binding" evidence="11">
    <location>
        <begin position="54"/>
        <end position="230"/>
    </location>
</feature>
<dbReference type="SMART" id="SM00487">
    <property type="entry name" value="DEXDc"/>
    <property type="match status" value="1"/>
</dbReference>
<feature type="compositionally biased region" description="Basic and acidic residues" evidence="10">
    <location>
        <begin position="410"/>
        <end position="422"/>
    </location>
</feature>
<dbReference type="InterPro" id="IPR050079">
    <property type="entry name" value="DEAD_box_RNA_helicase"/>
</dbReference>
<dbReference type="CDD" id="cd00268">
    <property type="entry name" value="DEADc"/>
    <property type="match status" value="1"/>
</dbReference>
<dbReference type="SUPFAM" id="SSF52540">
    <property type="entry name" value="P-loop containing nucleoside triphosphate hydrolases"/>
    <property type="match status" value="1"/>
</dbReference>
<dbReference type="GO" id="GO:0005829">
    <property type="term" value="C:cytosol"/>
    <property type="evidence" value="ECO:0007669"/>
    <property type="project" value="TreeGrafter"/>
</dbReference>
<keyword evidence="4 9" id="KW-0347">Helicase</keyword>
<feature type="region of interest" description="Disordered" evidence="10">
    <location>
        <begin position="479"/>
        <end position="560"/>
    </location>
</feature>
<reference evidence="14" key="1">
    <citation type="journal article" date="2020" name="mSystems">
        <title>Genome- and Community-Level Interaction Insights into Carbon Utilization and Element Cycling Functions of Hydrothermarchaeota in Hydrothermal Sediment.</title>
        <authorList>
            <person name="Zhou Z."/>
            <person name="Liu Y."/>
            <person name="Xu W."/>
            <person name="Pan J."/>
            <person name="Luo Z.H."/>
            <person name="Li M."/>
        </authorList>
    </citation>
    <scope>NUCLEOTIDE SEQUENCE [LARGE SCALE GENOMIC DNA]</scope>
    <source>
        <strain evidence="14">SpSt-477</strain>
    </source>
</reference>
<feature type="compositionally biased region" description="Basic residues" evidence="10">
    <location>
        <begin position="521"/>
        <end position="533"/>
    </location>
</feature>
<dbReference type="InterPro" id="IPR023554">
    <property type="entry name" value="RNA_helicase_ATP-dep_RhlB"/>
</dbReference>
<dbReference type="PANTHER" id="PTHR47959:SF10">
    <property type="entry name" value="ATP-DEPENDENT RNA HELICASE RHLB"/>
    <property type="match status" value="1"/>
</dbReference>